<organism evidence="11 12">
    <name type="scientific">Slackia faecicanis</name>
    <dbReference type="NCBI Taxonomy" id="255723"/>
    <lineage>
        <taxon>Bacteria</taxon>
        <taxon>Bacillati</taxon>
        <taxon>Actinomycetota</taxon>
        <taxon>Coriobacteriia</taxon>
        <taxon>Eggerthellales</taxon>
        <taxon>Eggerthellaceae</taxon>
        <taxon>Slackia</taxon>
    </lineage>
</organism>
<dbReference type="RefSeq" id="WP_123197743.1">
    <property type="nucleotide sequence ID" value="NZ_QICB01000002.1"/>
</dbReference>
<dbReference type="SUPFAM" id="SSF103263">
    <property type="entry name" value="Chorismate synthase, AroC"/>
    <property type="match status" value="1"/>
</dbReference>
<evidence type="ECO:0000256" key="1">
    <source>
        <dbReference type="ARBA" id="ARBA00005044"/>
    </source>
</evidence>
<keyword evidence="7" id="KW-0274">FAD</keyword>
<dbReference type="GO" id="GO:0009423">
    <property type="term" value="P:chorismate biosynthetic process"/>
    <property type="evidence" value="ECO:0007669"/>
    <property type="project" value="TreeGrafter"/>
</dbReference>
<comment type="caution">
    <text evidence="11">The sequence shown here is derived from an EMBL/GenBank/DDBJ whole genome shotgun (WGS) entry which is preliminary data.</text>
</comment>
<dbReference type="Pfam" id="PF01264">
    <property type="entry name" value="Chorismate_synt"/>
    <property type="match status" value="1"/>
</dbReference>
<keyword evidence="12" id="KW-1185">Reference proteome</keyword>
<sequence>MMHYEIAGDPQSATLAAIVKGVPAGLHVHEDAASLDVARWARANGCTDETPGVAVLSGLKDGRTTGAPILLALSNAAYAARMEGRFAPRSVACPGSAEAAGSQKYGMTDLSVLDARADARLDAMRVAAAGIVREFLAELDVDILSCVTRIGHAALRSNPFDAPMPPSVLDIESSSCRCPSPQTTGSMEIEMARAQVQGRTLPGEFRLGIFGLVPGLGGLSRTGAGLAGRIAAAAFSIEGVTGVEFGAEGRCLQDGLAAHDTPIAVAGSGLARATNKAGGIEDGLSTGMPLTARVSVAAGARIGCNAASADAATLQPASYVPTSFSCCDVPAKAVVAESEAAFVLADAYLQKFGADSMDDILEAVAAYRRRLAMAG</sequence>
<evidence type="ECO:0000256" key="5">
    <source>
        <dbReference type="ARBA" id="ARBA00022630"/>
    </source>
</evidence>
<keyword evidence="6" id="KW-0288">FMN</keyword>
<keyword evidence="9" id="KW-0057">Aromatic amino acid biosynthesis</keyword>
<keyword evidence="8" id="KW-0521">NADP</keyword>
<gene>
    <name evidence="11" type="ORF">DMP07_03405</name>
</gene>
<evidence type="ECO:0000313" key="12">
    <source>
        <dbReference type="Proteomes" id="UP000267368"/>
    </source>
</evidence>
<dbReference type="PANTHER" id="PTHR21085">
    <property type="entry name" value="CHORISMATE SYNTHASE"/>
    <property type="match status" value="1"/>
</dbReference>
<evidence type="ECO:0000256" key="9">
    <source>
        <dbReference type="ARBA" id="ARBA00023141"/>
    </source>
</evidence>
<evidence type="ECO:0000256" key="3">
    <source>
        <dbReference type="ARBA" id="ARBA00013036"/>
    </source>
</evidence>
<evidence type="ECO:0000256" key="2">
    <source>
        <dbReference type="ARBA" id="ARBA00008014"/>
    </source>
</evidence>
<evidence type="ECO:0000256" key="10">
    <source>
        <dbReference type="ARBA" id="ARBA00023239"/>
    </source>
</evidence>
<proteinExistence type="inferred from homology"/>
<accession>A0A3N0AFS5</accession>
<dbReference type="GO" id="GO:0004107">
    <property type="term" value="F:chorismate synthase activity"/>
    <property type="evidence" value="ECO:0007669"/>
    <property type="project" value="UniProtKB-EC"/>
</dbReference>
<evidence type="ECO:0000313" key="11">
    <source>
        <dbReference type="EMBL" id="RNL20642.1"/>
    </source>
</evidence>
<dbReference type="Proteomes" id="UP000267368">
    <property type="component" value="Unassembled WGS sequence"/>
</dbReference>
<evidence type="ECO:0000256" key="7">
    <source>
        <dbReference type="ARBA" id="ARBA00022827"/>
    </source>
</evidence>
<keyword evidence="10 11" id="KW-0456">Lyase</keyword>
<keyword evidence="5" id="KW-0285">Flavoprotein</keyword>
<evidence type="ECO:0000256" key="6">
    <source>
        <dbReference type="ARBA" id="ARBA00022643"/>
    </source>
</evidence>
<comment type="similarity">
    <text evidence="2">Belongs to the chorismate synthase family.</text>
</comment>
<dbReference type="AlphaFoldDB" id="A0A3N0AFS5"/>
<dbReference type="Gene3D" id="3.60.150.10">
    <property type="entry name" value="Chorismate synthase AroC"/>
    <property type="match status" value="1"/>
</dbReference>
<dbReference type="PANTHER" id="PTHR21085:SF0">
    <property type="entry name" value="CHORISMATE SYNTHASE"/>
    <property type="match status" value="1"/>
</dbReference>
<dbReference type="InterPro" id="IPR000453">
    <property type="entry name" value="Chorismate_synth"/>
</dbReference>
<keyword evidence="4" id="KW-0028">Amino-acid biosynthesis</keyword>
<comment type="pathway">
    <text evidence="1">Metabolic intermediate biosynthesis; chorismate biosynthesis; chorismate from D-erythrose 4-phosphate and phosphoenolpyruvate: step 7/7.</text>
</comment>
<evidence type="ECO:0000256" key="8">
    <source>
        <dbReference type="ARBA" id="ARBA00022857"/>
    </source>
</evidence>
<reference evidence="12" key="1">
    <citation type="submission" date="2018-05" db="EMBL/GenBank/DDBJ databases">
        <title>Genome Sequencing of selected type strains of the family Eggerthellaceae.</title>
        <authorList>
            <person name="Danylec N."/>
            <person name="Stoll D.A."/>
            <person name="Doetsch A."/>
            <person name="Huch M."/>
        </authorList>
    </citation>
    <scope>NUCLEOTIDE SEQUENCE [LARGE SCALE GENOMIC DNA]</scope>
    <source>
        <strain evidence="12">DSM 17537</strain>
    </source>
</reference>
<evidence type="ECO:0000256" key="4">
    <source>
        <dbReference type="ARBA" id="ARBA00022605"/>
    </source>
</evidence>
<dbReference type="EMBL" id="QICB01000002">
    <property type="protein sequence ID" value="RNL20642.1"/>
    <property type="molecule type" value="Genomic_DNA"/>
</dbReference>
<dbReference type="GO" id="GO:0010181">
    <property type="term" value="F:FMN binding"/>
    <property type="evidence" value="ECO:0007669"/>
    <property type="project" value="TreeGrafter"/>
</dbReference>
<protein>
    <recommendedName>
        <fullName evidence="3">chorismate synthase</fullName>
        <ecNumber evidence="3">4.2.3.5</ecNumber>
    </recommendedName>
</protein>
<name>A0A3N0AFS5_9ACTN</name>
<dbReference type="GO" id="GO:0008652">
    <property type="term" value="P:amino acid biosynthetic process"/>
    <property type="evidence" value="ECO:0007669"/>
    <property type="project" value="UniProtKB-KW"/>
</dbReference>
<dbReference type="GO" id="GO:0005829">
    <property type="term" value="C:cytosol"/>
    <property type="evidence" value="ECO:0007669"/>
    <property type="project" value="TreeGrafter"/>
</dbReference>
<dbReference type="OrthoDB" id="9771806at2"/>
<dbReference type="GO" id="GO:0009073">
    <property type="term" value="P:aromatic amino acid family biosynthetic process"/>
    <property type="evidence" value="ECO:0007669"/>
    <property type="project" value="UniProtKB-KW"/>
</dbReference>
<dbReference type="InterPro" id="IPR035904">
    <property type="entry name" value="Chorismate_synth_AroC_sf"/>
</dbReference>
<dbReference type="EC" id="4.2.3.5" evidence="3"/>